<dbReference type="EMBL" id="AP025295">
    <property type="protein sequence ID" value="BDD01642.1"/>
    <property type="molecule type" value="Genomic_DNA"/>
</dbReference>
<name>A0ABN6LEY6_9BACT</name>
<proteinExistence type="predicted"/>
<keyword evidence="3" id="KW-1185">Reference proteome</keyword>
<dbReference type="RefSeq" id="WP_338399058.1">
    <property type="nucleotide sequence ID" value="NZ_AP025295.1"/>
</dbReference>
<gene>
    <name evidence="2" type="ORF">PEPS_39220</name>
</gene>
<feature type="region of interest" description="Disordered" evidence="1">
    <location>
        <begin position="1"/>
        <end position="24"/>
    </location>
</feature>
<evidence type="ECO:0008006" key="4">
    <source>
        <dbReference type="Google" id="ProtNLM"/>
    </source>
</evidence>
<protein>
    <recommendedName>
        <fullName evidence="4">Lipoprotein</fullName>
    </recommendedName>
</protein>
<geneLocation type="plasmid" evidence="2 3">
    <name>pPP3</name>
</geneLocation>
<reference evidence="2 3" key="1">
    <citation type="submission" date="2021-12" db="EMBL/GenBank/DDBJ databases">
        <title>Genome sequencing of bacteria with rrn-lacking chromosome and rrn-plasmid.</title>
        <authorList>
            <person name="Anda M."/>
            <person name="Iwasaki W."/>
        </authorList>
    </citation>
    <scope>NUCLEOTIDE SEQUENCE [LARGE SCALE GENOMIC DNA]</scope>
    <source>
        <strain evidence="2 3">NBRC 101262</strain>
        <plasmid evidence="2 3">pPP3</plasmid>
    </source>
</reference>
<evidence type="ECO:0000256" key="1">
    <source>
        <dbReference type="SAM" id="MobiDB-lite"/>
    </source>
</evidence>
<organism evidence="2 3">
    <name type="scientific">Persicobacter psychrovividus</name>
    <dbReference type="NCBI Taxonomy" id="387638"/>
    <lineage>
        <taxon>Bacteria</taxon>
        <taxon>Pseudomonadati</taxon>
        <taxon>Bacteroidota</taxon>
        <taxon>Cytophagia</taxon>
        <taxon>Cytophagales</taxon>
        <taxon>Persicobacteraceae</taxon>
        <taxon>Persicobacter</taxon>
    </lineage>
</organism>
<sequence length="273" mass="29823">MASCSSNQNDPTSPDNPDHPELPQSDSAKYIHEIVAYHPAPGQFINQKIGTLEGAKALIGNKDHLLSLGAFGGSVVVGFSPAIQNLDGNDFVIYGNAFTGSSEMGIVAVAEQEDGPWYELKGSEYEAPETNKAYEVTYHKPQNELDDIIWTDNEGKSDTVKYMGQLTQNKQSHWPANESKDFTVSGTRLKSFTTIENGKIVNQKPEGGFGYADMSIGGDAFDIDWAVDENGHAKKLQQIRYIKVYTGLQVNASILGEVSTEIKGIENLHYSAK</sequence>
<accession>A0ABN6LEY6</accession>
<evidence type="ECO:0000313" key="2">
    <source>
        <dbReference type="EMBL" id="BDD01642.1"/>
    </source>
</evidence>
<keyword evidence="2" id="KW-0614">Plasmid</keyword>
<dbReference type="Proteomes" id="UP001354989">
    <property type="component" value="Plasmid pPP3"/>
</dbReference>
<evidence type="ECO:0000313" key="3">
    <source>
        <dbReference type="Proteomes" id="UP001354989"/>
    </source>
</evidence>
<feature type="compositionally biased region" description="Polar residues" evidence="1">
    <location>
        <begin position="1"/>
        <end position="15"/>
    </location>
</feature>